<keyword evidence="3" id="KW-1185">Reference proteome</keyword>
<comment type="caution">
    <text evidence="2">The sequence shown here is derived from an EMBL/GenBank/DDBJ whole genome shotgun (WGS) entry which is preliminary data.</text>
</comment>
<evidence type="ECO:0000313" key="3">
    <source>
        <dbReference type="Proteomes" id="UP000273500"/>
    </source>
</evidence>
<dbReference type="Proteomes" id="UP000273500">
    <property type="component" value="Unassembled WGS sequence"/>
</dbReference>
<accession>A0A428KFX9</accession>
<sequence length="309" mass="34708">MSAKSNKADSSESNSQSNTERRPKCGIIMPIADNPDLGYPLGHWAQVREIIISAAETNGFDADMVSNDTQVDIIHSTIIKNIYANDVAVCDVSTRNANVMFELGLRIASKKPVILIKDEATPYSFDTQLIPHISYRRDLRLYETLNFQKELGDKILIAYQESQQPGYTSFLGQFTSYTLAQIDEQQVGVPEYFTQVAGRMQNLEDTIKILASAINNQQNSFMMVPSNVDPSLSSGALFASGFSNRRPKPKNADQHITYYLQDHSLSGPSKLSRIQKSDLIDSIMRAKYPEIKDFSKSMISQLIDEWMPF</sequence>
<dbReference type="EMBL" id="RWIT01000015">
    <property type="protein sequence ID" value="RSK45205.1"/>
    <property type="molecule type" value="Genomic_DNA"/>
</dbReference>
<feature type="compositionally biased region" description="Basic and acidic residues" evidence="1">
    <location>
        <begin position="1"/>
        <end position="10"/>
    </location>
</feature>
<protein>
    <recommendedName>
        <fullName evidence="4">RNA helicase</fullName>
    </recommendedName>
</protein>
<evidence type="ECO:0000256" key="1">
    <source>
        <dbReference type="SAM" id="MobiDB-lite"/>
    </source>
</evidence>
<gene>
    <name evidence="2" type="ORF">EI291_19020</name>
</gene>
<evidence type="ECO:0000313" key="2">
    <source>
        <dbReference type="EMBL" id="RSK45205.1"/>
    </source>
</evidence>
<name>A0A428KFX9_9BACT</name>
<reference evidence="2 3" key="1">
    <citation type="submission" date="2018-12" db="EMBL/GenBank/DDBJ databases">
        <authorList>
            <person name="Feng G."/>
            <person name="Zhu H."/>
        </authorList>
    </citation>
    <scope>NUCLEOTIDE SEQUENCE [LARGE SCALE GENOMIC DNA]</scope>
    <source>
        <strain evidence="2 3">KCTC 12533</strain>
    </source>
</reference>
<organism evidence="2 3">
    <name type="scientific">Hymenobacter rigui</name>
    <dbReference type="NCBI Taxonomy" id="334424"/>
    <lineage>
        <taxon>Bacteria</taxon>
        <taxon>Pseudomonadati</taxon>
        <taxon>Bacteroidota</taxon>
        <taxon>Cytophagia</taxon>
        <taxon>Cytophagales</taxon>
        <taxon>Hymenobacteraceae</taxon>
        <taxon>Hymenobacter</taxon>
    </lineage>
</organism>
<proteinExistence type="predicted"/>
<dbReference type="Gene3D" id="3.40.50.450">
    <property type="match status" value="1"/>
</dbReference>
<dbReference type="RefSeq" id="WP_125423828.1">
    <property type="nucleotide sequence ID" value="NZ_RWIT01000015.1"/>
</dbReference>
<feature type="region of interest" description="Disordered" evidence="1">
    <location>
        <begin position="1"/>
        <end position="26"/>
    </location>
</feature>
<evidence type="ECO:0008006" key="4">
    <source>
        <dbReference type="Google" id="ProtNLM"/>
    </source>
</evidence>
<dbReference type="AlphaFoldDB" id="A0A428KFX9"/>